<dbReference type="SMART" id="SM00256">
    <property type="entry name" value="FBOX"/>
    <property type="match status" value="1"/>
</dbReference>
<dbReference type="InterPro" id="IPR036047">
    <property type="entry name" value="F-box-like_dom_sf"/>
</dbReference>
<reference evidence="3" key="2">
    <citation type="submission" date="2015-01" db="EMBL/GenBank/DDBJ databases">
        <title>Evolutionary Origins and Diversification of the Mycorrhizal Mutualists.</title>
        <authorList>
            <consortium name="DOE Joint Genome Institute"/>
            <consortium name="Mycorrhizal Genomics Consortium"/>
            <person name="Kohler A."/>
            <person name="Kuo A."/>
            <person name="Nagy L.G."/>
            <person name="Floudas D."/>
            <person name="Copeland A."/>
            <person name="Barry K.W."/>
            <person name="Cichocki N."/>
            <person name="Veneault-Fourrey C."/>
            <person name="LaButti K."/>
            <person name="Lindquist E.A."/>
            <person name="Lipzen A."/>
            <person name="Lundell T."/>
            <person name="Morin E."/>
            <person name="Murat C."/>
            <person name="Riley R."/>
            <person name="Ohm R."/>
            <person name="Sun H."/>
            <person name="Tunlid A."/>
            <person name="Henrissat B."/>
            <person name="Grigoriev I.V."/>
            <person name="Hibbett D.S."/>
            <person name="Martin F."/>
        </authorList>
    </citation>
    <scope>NUCLEOTIDE SEQUENCE [LARGE SCALE GENOMIC DNA]</scope>
    <source>
        <strain evidence="3">h7</strain>
    </source>
</reference>
<proteinExistence type="predicted"/>
<dbReference type="SUPFAM" id="SSF50969">
    <property type="entry name" value="YVTN repeat-like/Quinoprotein amine dehydrogenase"/>
    <property type="match status" value="1"/>
</dbReference>
<dbReference type="PROSITE" id="PS50181">
    <property type="entry name" value="FBOX"/>
    <property type="match status" value="1"/>
</dbReference>
<dbReference type="InterPro" id="IPR011044">
    <property type="entry name" value="Quino_amine_DH_bsu"/>
</dbReference>
<dbReference type="Proteomes" id="UP000053424">
    <property type="component" value="Unassembled WGS sequence"/>
</dbReference>
<dbReference type="OrthoDB" id="3068592at2759"/>
<dbReference type="SUPFAM" id="SSF81383">
    <property type="entry name" value="F-box domain"/>
    <property type="match status" value="1"/>
</dbReference>
<dbReference type="EMBL" id="KN831803">
    <property type="protein sequence ID" value="KIM36604.1"/>
    <property type="molecule type" value="Genomic_DNA"/>
</dbReference>
<dbReference type="AlphaFoldDB" id="A0A0C3BX47"/>
<evidence type="ECO:0000313" key="3">
    <source>
        <dbReference type="Proteomes" id="UP000053424"/>
    </source>
</evidence>
<organism evidence="2 3">
    <name type="scientific">Hebeloma cylindrosporum</name>
    <dbReference type="NCBI Taxonomy" id="76867"/>
    <lineage>
        <taxon>Eukaryota</taxon>
        <taxon>Fungi</taxon>
        <taxon>Dikarya</taxon>
        <taxon>Basidiomycota</taxon>
        <taxon>Agaricomycotina</taxon>
        <taxon>Agaricomycetes</taxon>
        <taxon>Agaricomycetidae</taxon>
        <taxon>Agaricales</taxon>
        <taxon>Agaricineae</taxon>
        <taxon>Hymenogastraceae</taxon>
        <taxon>Hebeloma</taxon>
    </lineage>
</organism>
<name>A0A0C3BX47_HEBCY</name>
<gene>
    <name evidence="2" type="ORF">M413DRAFT_285538</name>
</gene>
<accession>A0A0C3BX47</accession>
<dbReference type="Gene3D" id="1.20.1280.50">
    <property type="match status" value="1"/>
</dbReference>
<dbReference type="HOGENOM" id="CLU_040563_0_0_1"/>
<protein>
    <recommendedName>
        <fullName evidence="1">F-box domain-containing protein</fullName>
    </recommendedName>
</protein>
<keyword evidence="3" id="KW-1185">Reference proteome</keyword>
<dbReference type="Pfam" id="PF12937">
    <property type="entry name" value="F-box-like"/>
    <property type="match status" value="1"/>
</dbReference>
<dbReference type="InterPro" id="IPR001810">
    <property type="entry name" value="F-box_dom"/>
</dbReference>
<reference evidence="2 3" key="1">
    <citation type="submission" date="2014-04" db="EMBL/GenBank/DDBJ databases">
        <authorList>
            <consortium name="DOE Joint Genome Institute"/>
            <person name="Kuo A."/>
            <person name="Gay G."/>
            <person name="Dore J."/>
            <person name="Kohler A."/>
            <person name="Nagy L.G."/>
            <person name="Floudas D."/>
            <person name="Copeland A."/>
            <person name="Barry K.W."/>
            <person name="Cichocki N."/>
            <person name="Veneault-Fourrey C."/>
            <person name="LaButti K."/>
            <person name="Lindquist E.A."/>
            <person name="Lipzen A."/>
            <person name="Lundell T."/>
            <person name="Morin E."/>
            <person name="Murat C."/>
            <person name="Sun H."/>
            <person name="Tunlid A."/>
            <person name="Henrissat B."/>
            <person name="Grigoriev I.V."/>
            <person name="Hibbett D.S."/>
            <person name="Martin F."/>
            <person name="Nordberg H.P."/>
            <person name="Cantor M.N."/>
            <person name="Hua S.X."/>
        </authorList>
    </citation>
    <scope>NUCLEOTIDE SEQUENCE [LARGE SCALE GENOMIC DNA]</scope>
    <source>
        <strain evidence="3">h7</strain>
    </source>
</reference>
<sequence>MLAAAGLNRSGLWQPARVQPEAREPSPPPRPPVGLCEFPLELLTMILEELDWRDVLRVRMVCKALQGVSKTRSVWLNLCRPHLSPTATAPQTLHLERPIELCTSQDIEFLFLRLKSADAGWRTDGNSPARKREIETDNPAQCIYLVEGGRWLLVGSATGRITYFDLDASTPTERVLVPEQFDPLLPVEFDPLSDIQVVMAIDRDSDSAFLTFNLAVSFCLSSALSPDPKARSVQIWRVELALDDQHRGVGLEAQRLASFPLEPSVQGVFCQSISGPHLALSLLSVEHEDCQLTFVIEWKQADGGYTNYPRRLVHPPYGKEPCAVHLLPDNKLFAVTPDGVMILDHLSVQETTSLPPTDFTDATTTPLWRVRGLGINSGLRSSSISKPFFCSDSIRFSIRGRETLHGVIIHYPYKEGPSVPLGQVVKLVEKLNVHKKVHEYYGFNKAIILSGRVGTYLFNYPWPDEGNDDPSPVSLRTEGTSRVCEFGTFLDEQSGRVAIPANVTSRANHRHDRIEVWDFSLICK</sequence>
<evidence type="ECO:0000313" key="2">
    <source>
        <dbReference type="EMBL" id="KIM36604.1"/>
    </source>
</evidence>
<evidence type="ECO:0000259" key="1">
    <source>
        <dbReference type="PROSITE" id="PS50181"/>
    </source>
</evidence>
<feature type="domain" description="F-box" evidence="1">
    <location>
        <begin position="32"/>
        <end position="78"/>
    </location>
</feature>